<evidence type="ECO:0000256" key="1">
    <source>
        <dbReference type="ARBA" id="ARBA00004651"/>
    </source>
</evidence>
<reference evidence="8" key="1">
    <citation type="journal article" date="2019" name="Int. J. Syst. Evol. Microbiol.">
        <title>The Global Catalogue of Microorganisms (GCM) 10K type strain sequencing project: providing services to taxonomists for standard genome sequencing and annotation.</title>
        <authorList>
            <consortium name="The Broad Institute Genomics Platform"/>
            <consortium name="The Broad Institute Genome Sequencing Center for Infectious Disease"/>
            <person name="Wu L."/>
            <person name="Ma J."/>
        </authorList>
    </citation>
    <scope>NUCLEOTIDE SEQUENCE [LARGE SCALE GENOMIC DNA]</scope>
    <source>
        <strain evidence="8">KCTC 22228</strain>
    </source>
</reference>
<dbReference type="PANTHER" id="PTHR30086:SF20">
    <property type="entry name" value="ARGININE EXPORTER PROTEIN ARGO-RELATED"/>
    <property type="match status" value="1"/>
</dbReference>
<comment type="caution">
    <text evidence="7">The sequence shown here is derived from an EMBL/GenBank/DDBJ whole genome shotgun (WGS) entry which is preliminary data.</text>
</comment>
<gene>
    <name evidence="7" type="ORF">GCM10007160_20490</name>
</gene>
<keyword evidence="2" id="KW-1003">Cell membrane</keyword>
<keyword evidence="8" id="KW-1185">Reference proteome</keyword>
<evidence type="ECO:0000313" key="8">
    <source>
        <dbReference type="Proteomes" id="UP000653056"/>
    </source>
</evidence>
<feature type="transmembrane region" description="Helical" evidence="6">
    <location>
        <begin position="37"/>
        <end position="59"/>
    </location>
</feature>
<feature type="transmembrane region" description="Helical" evidence="6">
    <location>
        <begin position="175"/>
        <end position="193"/>
    </location>
</feature>
<organism evidence="7 8">
    <name type="scientific">Litchfieldella qijiaojingensis</name>
    <dbReference type="NCBI Taxonomy" id="980347"/>
    <lineage>
        <taxon>Bacteria</taxon>
        <taxon>Pseudomonadati</taxon>
        <taxon>Pseudomonadota</taxon>
        <taxon>Gammaproteobacteria</taxon>
        <taxon>Oceanospirillales</taxon>
        <taxon>Halomonadaceae</taxon>
        <taxon>Litchfieldella</taxon>
    </lineage>
</organism>
<evidence type="ECO:0000256" key="2">
    <source>
        <dbReference type="ARBA" id="ARBA00022475"/>
    </source>
</evidence>
<sequence length="205" mass="21542">MLVSTLYGLMVGAGLIVAIGAQNAFVLNQGLRREHGWLVAAVCALCDWLLVGLGVLGLGHLLAEQAVLMELARWGGAAFLAWQAALALRRAWAPNGLVAAGAMRGTWQTVLAATLAVTLLNPQVYLDTVVMLGAIGAVQPSPMGFFIGAAMASFGWFFGLVAAAGWLAPRLESSLAWRSIDMLVAMTMGWIAWRLASGAMLPHGV</sequence>
<evidence type="ECO:0000256" key="3">
    <source>
        <dbReference type="ARBA" id="ARBA00022692"/>
    </source>
</evidence>
<proteinExistence type="predicted"/>
<evidence type="ECO:0000256" key="6">
    <source>
        <dbReference type="SAM" id="Phobius"/>
    </source>
</evidence>
<feature type="transmembrane region" description="Helical" evidence="6">
    <location>
        <begin position="6"/>
        <end position="25"/>
    </location>
</feature>
<accession>A0ABQ2YS41</accession>
<keyword evidence="4 6" id="KW-1133">Transmembrane helix</keyword>
<feature type="transmembrane region" description="Helical" evidence="6">
    <location>
        <begin position="109"/>
        <end position="126"/>
    </location>
</feature>
<dbReference type="InterPro" id="IPR001123">
    <property type="entry name" value="LeuE-type"/>
</dbReference>
<dbReference type="EMBL" id="BMXS01000009">
    <property type="protein sequence ID" value="GGX92859.1"/>
    <property type="molecule type" value="Genomic_DNA"/>
</dbReference>
<evidence type="ECO:0000256" key="4">
    <source>
        <dbReference type="ARBA" id="ARBA00022989"/>
    </source>
</evidence>
<dbReference type="Pfam" id="PF01810">
    <property type="entry name" value="LysE"/>
    <property type="match status" value="1"/>
</dbReference>
<name>A0ABQ2YS41_9GAMM</name>
<evidence type="ECO:0000313" key="7">
    <source>
        <dbReference type="EMBL" id="GGX92859.1"/>
    </source>
</evidence>
<keyword evidence="5 6" id="KW-0472">Membrane</keyword>
<keyword evidence="3 6" id="KW-0812">Transmembrane</keyword>
<dbReference type="Proteomes" id="UP000653056">
    <property type="component" value="Unassembled WGS sequence"/>
</dbReference>
<protein>
    <submittedName>
        <fullName evidence="7">Transporter</fullName>
    </submittedName>
</protein>
<dbReference type="RefSeq" id="WP_189468809.1">
    <property type="nucleotide sequence ID" value="NZ_BMXS01000009.1"/>
</dbReference>
<dbReference type="PANTHER" id="PTHR30086">
    <property type="entry name" value="ARGININE EXPORTER PROTEIN ARGO"/>
    <property type="match status" value="1"/>
</dbReference>
<feature type="transmembrane region" description="Helical" evidence="6">
    <location>
        <begin position="146"/>
        <end position="168"/>
    </location>
</feature>
<comment type="subcellular location">
    <subcellularLocation>
        <location evidence="1">Cell membrane</location>
        <topology evidence="1">Multi-pass membrane protein</topology>
    </subcellularLocation>
</comment>
<evidence type="ECO:0000256" key="5">
    <source>
        <dbReference type="ARBA" id="ARBA00023136"/>
    </source>
</evidence>
<feature type="transmembrane region" description="Helical" evidence="6">
    <location>
        <begin position="71"/>
        <end position="88"/>
    </location>
</feature>